<gene>
    <name evidence="8" type="ORF">NIASO_07775</name>
</gene>
<dbReference type="KEGG" id="nso:NIASO_07775"/>
<dbReference type="GO" id="GO:0016020">
    <property type="term" value="C:membrane"/>
    <property type="evidence" value="ECO:0007669"/>
    <property type="project" value="UniProtKB-SubCell"/>
</dbReference>
<dbReference type="AlphaFoldDB" id="W0F152"/>
<dbReference type="InterPro" id="IPR036249">
    <property type="entry name" value="Thioredoxin-like_sf"/>
</dbReference>
<dbReference type="PANTHER" id="PTHR32234:SF0">
    <property type="entry name" value="THIOL:DISULFIDE INTERCHANGE PROTEIN DSBD"/>
    <property type="match status" value="1"/>
</dbReference>
<evidence type="ECO:0000256" key="4">
    <source>
        <dbReference type="ARBA" id="ARBA00022989"/>
    </source>
</evidence>
<dbReference type="HOGENOM" id="CLU_015841_0_0_10"/>
<dbReference type="Proteomes" id="UP000003586">
    <property type="component" value="Chromosome"/>
</dbReference>
<dbReference type="Pfam" id="PF02683">
    <property type="entry name" value="DsbD_TM"/>
    <property type="match status" value="1"/>
</dbReference>
<dbReference type="GO" id="GO:0015035">
    <property type="term" value="F:protein-disulfide reductase activity"/>
    <property type="evidence" value="ECO:0007669"/>
    <property type="project" value="TreeGrafter"/>
</dbReference>
<feature type="transmembrane region" description="Helical" evidence="6">
    <location>
        <begin position="192"/>
        <end position="210"/>
    </location>
</feature>
<feature type="transmembrane region" description="Helical" evidence="6">
    <location>
        <begin position="122"/>
        <end position="144"/>
    </location>
</feature>
<dbReference type="InterPro" id="IPR003834">
    <property type="entry name" value="Cyt_c_assmbl_TM_dom"/>
</dbReference>
<feature type="transmembrane region" description="Helical" evidence="6">
    <location>
        <begin position="230"/>
        <end position="247"/>
    </location>
</feature>
<evidence type="ECO:0000256" key="1">
    <source>
        <dbReference type="ARBA" id="ARBA00004141"/>
    </source>
</evidence>
<evidence type="ECO:0000313" key="9">
    <source>
        <dbReference type="Proteomes" id="UP000003586"/>
    </source>
</evidence>
<evidence type="ECO:0000256" key="5">
    <source>
        <dbReference type="ARBA" id="ARBA00023136"/>
    </source>
</evidence>
<feature type="transmembrane region" description="Helical" evidence="6">
    <location>
        <begin position="268"/>
        <end position="290"/>
    </location>
</feature>
<reference evidence="8 9" key="1">
    <citation type="submission" date="2013-12" db="EMBL/GenBank/DDBJ databases">
        <authorList>
            <consortium name="DOE Joint Genome Institute"/>
            <person name="Eisen J."/>
            <person name="Huntemann M."/>
            <person name="Han J."/>
            <person name="Chen A."/>
            <person name="Kyrpides N."/>
            <person name="Mavromatis K."/>
            <person name="Markowitz V."/>
            <person name="Palaniappan K."/>
            <person name="Ivanova N."/>
            <person name="Schaumberg A."/>
            <person name="Pati A."/>
            <person name="Liolios K."/>
            <person name="Nordberg H.P."/>
            <person name="Cantor M.N."/>
            <person name="Hua S.X."/>
            <person name="Woyke T."/>
        </authorList>
    </citation>
    <scope>NUCLEOTIDE SEQUENCE [LARGE SCALE GENOMIC DNA]</scope>
    <source>
        <strain evidence="9">DSM 19437</strain>
    </source>
</reference>
<dbReference type="Pfam" id="PF13899">
    <property type="entry name" value="Thioredoxin_7"/>
    <property type="match status" value="1"/>
</dbReference>
<feature type="domain" description="Cytochrome C biogenesis protein transmembrane" evidence="7">
    <location>
        <begin position="2"/>
        <end position="214"/>
    </location>
</feature>
<accession>W0F152</accession>
<dbReference type="SUPFAM" id="SSF52833">
    <property type="entry name" value="Thioredoxin-like"/>
    <property type="match status" value="1"/>
</dbReference>
<dbReference type="PANTHER" id="PTHR32234">
    <property type="entry name" value="THIOL:DISULFIDE INTERCHANGE PROTEIN DSBD"/>
    <property type="match status" value="1"/>
</dbReference>
<name>W0F152_9BACT</name>
<evidence type="ECO:0000256" key="6">
    <source>
        <dbReference type="SAM" id="Phobius"/>
    </source>
</evidence>
<feature type="transmembrane region" description="Helical" evidence="6">
    <location>
        <begin position="80"/>
        <end position="101"/>
    </location>
</feature>
<feature type="transmembrane region" description="Helical" evidence="6">
    <location>
        <begin position="6"/>
        <end position="25"/>
    </location>
</feature>
<feature type="transmembrane region" description="Helical" evidence="6">
    <location>
        <begin position="46"/>
        <end position="68"/>
    </location>
</feature>
<dbReference type="GO" id="GO:0017004">
    <property type="term" value="P:cytochrome complex assembly"/>
    <property type="evidence" value="ECO:0007669"/>
    <property type="project" value="UniProtKB-KW"/>
</dbReference>
<keyword evidence="9" id="KW-1185">Reference proteome</keyword>
<comment type="subcellular location">
    <subcellularLocation>
        <location evidence="1">Membrane</location>
        <topology evidence="1">Multi-pass membrane protein</topology>
    </subcellularLocation>
</comment>
<protein>
    <submittedName>
        <fullName evidence="8">Thiol:disulfide interchange protein DsbD</fullName>
    </submittedName>
</protein>
<proteinExistence type="predicted"/>
<sequence>MWWVFLAAFGGGLLALLTPCIYSMIPVTVSFFTKRSKTRKDGIKNALQYSFSIIIIFTFIGFLVTLIYGPAALNNLATNWVANVIFFLIFVLFGISFLGAFELSLPSSWSTRVDSKAGTSSFWGIFFMALTLVIVSFSCTGPIIGPLLVAASKGSYYGPLIGMFGFSLALALPFALFAFFPSKLNVLGKAGGWLNAIKVTLGFLELALALKFLSNADLVKNWRILDREVFIVLWVVIFFLLGLYLLGKIKFKHDDELPKNDFGLPYLSVTRLFFAIASFSMVVYMVPGLFGAPLKGLSAFLPPMGTQDFNADDLPPGFDLRTLSKNSSGKNDTTAHYTGGLPEPVNYAAVMKKYEPDVVVNSGLVTYFDYNEALEVARKLKKPLMLDFTGINCVNCRKMEGQVWSDPEVMQLLKNEFVIVSLYVDVHNGVDLPQAEQYYSKDLGKQIEDLGDRNADIQVSRFGSNTQPFYFFLDKDEKRLAPDGFPYDALPDLKGRFKKHLEQVIAEYKKRNS</sequence>
<dbReference type="EMBL" id="CP007035">
    <property type="protein sequence ID" value="AHF15081.1"/>
    <property type="molecule type" value="Genomic_DNA"/>
</dbReference>
<evidence type="ECO:0000259" key="7">
    <source>
        <dbReference type="Pfam" id="PF02683"/>
    </source>
</evidence>
<keyword evidence="5 6" id="KW-0472">Membrane</keyword>
<dbReference type="Gene3D" id="3.40.30.10">
    <property type="entry name" value="Glutaredoxin"/>
    <property type="match status" value="1"/>
</dbReference>
<evidence type="ECO:0000256" key="3">
    <source>
        <dbReference type="ARBA" id="ARBA00022748"/>
    </source>
</evidence>
<dbReference type="STRING" id="929713.NIASO_07775"/>
<evidence type="ECO:0000313" key="8">
    <source>
        <dbReference type="EMBL" id="AHF15081.1"/>
    </source>
</evidence>
<evidence type="ECO:0000256" key="2">
    <source>
        <dbReference type="ARBA" id="ARBA00022692"/>
    </source>
</evidence>
<organism evidence="8 9">
    <name type="scientific">Niabella soli DSM 19437</name>
    <dbReference type="NCBI Taxonomy" id="929713"/>
    <lineage>
        <taxon>Bacteria</taxon>
        <taxon>Pseudomonadati</taxon>
        <taxon>Bacteroidota</taxon>
        <taxon>Chitinophagia</taxon>
        <taxon>Chitinophagales</taxon>
        <taxon>Chitinophagaceae</taxon>
        <taxon>Niabella</taxon>
    </lineage>
</organism>
<keyword evidence="4 6" id="KW-1133">Transmembrane helix</keyword>
<dbReference type="eggNOG" id="COG4232">
    <property type="taxonomic scope" value="Bacteria"/>
</dbReference>
<keyword evidence="2 6" id="KW-0812">Transmembrane</keyword>
<feature type="transmembrane region" description="Helical" evidence="6">
    <location>
        <begin position="156"/>
        <end position="180"/>
    </location>
</feature>
<keyword evidence="3" id="KW-0201">Cytochrome c-type biogenesis</keyword>
<dbReference type="GO" id="GO:0045454">
    <property type="term" value="P:cell redox homeostasis"/>
    <property type="evidence" value="ECO:0007669"/>
    <property type="project" value="TreeGrafter"/>
</dbReference>